<dbReference type="GO" id="GO:0006412">
    <property type="term" value="P:translation"/>
    <property type="evidence" value="ECO:0007669"/>
    <property type="project" value="InterPro"/>
</dbReference>
<evidence type="ECO:0000313" key="6">
    <source>
        <dbReference type="Proteomes" id="UP001141434"/>
    </source>
</evidence>
<accession>A0A9W9ERA7</accession>
<keyword evidence="2" id="KW-0689">Ribosomal protein</keyword>
<sequence length="232" mass="25896">MTSFSINALFKTLPPVGRQCHPRISSCTIRPFSSSPRASLNQRDKPRDIERQILDREPESSAESSSPLSAITKMMQGDNPASSSSQASNYSRMAESLEADVVKDPYSDRSPPHHLHVYCHKHNTVITLTRPNGEPMMTASCGQIGFRHAGRGGFDPAYQLTSHVISQITERGYILDIKRLEIVYRGFSKGRDGFNKVLLGNEGRNIRGLITRVCDATRVKFGGTRSRHVRRL</sequence>
<dbReference type="AlphaFoldDB" id="A0A9W9ERA7"/>
<organism evidence="5 6">
    <name type="scientific">Penicillium alfredii</name>
    <dbReference type="NCBI Taxonomy" id="1506179"/>
    <lineage>
        <taxon>Eukaryota</taxon>
        <taxon>Fungi</taxon>
        <taxon>Dikarya</taxon>
        <taxon>Ascomycota</taxon>
        <taxon>Pezizomycotina</taxon>
        <taxon>Eurotiomycetes</taxon>
        <taxon>Eurotiomycetidae</taxon>
        <taxon>Eurotiales</taxon>
        <taxon>Aspergillaceae</taxon>
        <taxon>Penicillium</taxon>
    </lineage>
</organism>
<evidence type="ECO:0000313" key="5">
    <source>
        <dbReference type="EMBL" id="KAJ5086435.1"/>
    </source>
</evidence>
<dbReference type="Gene3D" id="3.30.420.80">
    <property type="entry name" value="Ribosomal protein S11"/>
    <property type="match status" value="1"/>
</dbReference>
<dbReference type="EMBL" id="JAPMSZ010000010">
    <property type="protein sequence ID" value="KAJ5086435.1"/>
    <property type="molecule type" value="Genomic_DNA"/>
</dbReference>
<dbReference type="PANTHER" id="PTHR11759">
    <property type="entry name" value="40S RIBOSOMAL PROTEIN S14/30S RIBOSOMAL PROTEIN S11"/>
    <property type="match status" value="1"/>
</dbReference>
<proteinExistence type="inferred from homology"/>
<reference evidence="5" key="1">
    <citation type="submission" date="2022-11" db="EMBL/GenBank/DDBJ databases">
        <authorList>
            <person name="Petersen C."/>
        </authorList>
    </citation>
    <scope>NUCLEOTIDE SEQUENCE</scope>
    <source>
        <strain evidence="5">IBT 34128</strain>
    </source>
</reference>
<feature type="compositionally biased region" description="Basic and acidic residues" evidence="4">
    <location>
        <begin position="42"/>
        <end position="59"/>
    </location>
</feature>
<evidence type="ECO:0000256" key="4">
    <source>
        <dbReference type="SAM" id="MobiDB-lite"/>
    </source>
</evidence>
<comment type="caution">
    <text evidence="5">The sequence shown here is derived from an EMBL/GenBank/DDBJ whole genome shotgun (WGS) entry which is preliminary data.</text>
</comment>
<dbReference type="HAMAP" id="MF_01310">
    <property type="entry name" value="Ribosomal_uS11"/>
    <property type="match status" value="1"/>
</dbReference>
<keyword evidence="3" id="KW-0687">Ribonucleoprotein</keyword>
<dbReference type="GO" id="GO:1990904">
    <property type="term" value="C:ribonucleoprotein complex"/>
    <property type="evidence" value="ECO:0007669"/>
    <property type="project" value="UniProtKB-KW"/>
</dbReference>
<evidence type="ECO:0000256" key="3">
    <source>
        <dbReference type="ARBA" id="ARBA00023274"/>
    </source>
</evidence>
<evidence type="ECO:0008006" key="7">
    <source>
        <dbReference type="Google" id="ProtNLM"/>
    </source>
</evidence>
<dbReference type="Proteomes" id="UP001141434">
    <property type="component" value="Unassembled WGS sequence"/>
</dbReference>
<protein>
    <recommendedName>
        <fullName evidence="7">Ribosomal protein S11</fullName>
    </recommendedName>
</protein>
<reference evidence="5" key="2">
    <citation type="journal article" date="2023" name="IMA Fungus">
        <title>Comparative genomic study of the Penicillium genus elucidates a diverse pangenome and 15 lateral gene transfer events.</title>
        <authorList>
            <person name="Petersen C."/>
            <person name="Sorensen T."/>
            <person name="Nielsen M.R."/>
            <person name="Sondergaard T.E."/>
            <person name="Sorensen J.L."/>
            <person name="Fitzpatrick D.A."/>
            <person name="Frisvad J.C."/>
            <person name="Nielsen K.L."/>
        </authorList>
    </citation>
    <scope>NUCLEOTIDE SEQUENCE</scope>
    <source>
        <strain evidence="5">IBT 34128</strain>
    </source>
</reference>
<evidence type="ECO:0000256" key="1">
    <source>
        <dbReference type="ARBA" id="ARBA00006194"/>
    </source>
</evidence>
<keyword evidence="6" id="KW-1185">Reference proteome</keyword>
<feature type="compositionally biased region" description="Low complexity" evidence="4">
    <location>
        <begin position="82"/>
        <end position="91"/>
    </location>
</feature>
<dbReference type="SUPFAM" id="SSF53137">
    <property type="entry name" value="Translational machinery components"/>
    <property type="match status" value="1"/>
</dbReference>
<feature type="compositionally biased region" description="Low complexity" evidence="4">
    <location>
        <begin position="61"/>
        <end position="70"/>
    </location>
</feature>
<feature type="compositionally biased region" description="Polar residues" evidence="4">
    <location>
        <begin position="26"/>
        <end position="41"/>
    </location>
</feature>
<dbReference type="RefSeq" id="XP_056508560.1">
    <property type="nucleotide sequence ID" value="XM_056658267.1"/>
</dbReference>
<dbReference type="GeneID" id="81397436"/>
<feature type="region of interest" description="Disordered" evidence="4">
    <location>
        <begin position="26"/>
        <end position="93"/>
    </location>
</feature>
<gene>
    <name evidence="5" type="ORF">NUU61_007742</name>
</gene>
<dbReference type="GO" id="GO:0005840">
    <property type="term" value="C:ribosome"/>
    <property type="evidence" value="ECO:0007669"/>
    <property type="project" value="UniProtKB-KW"/>
</dbReference>
<dbReference type="InterPro" id="IPR001971">
    <property type="entry name" value="Ribosomal_uS11"/>
</dbReference>
<dbReference type="OrthoDB" id="1654884at2759"/>
<dbReference type="InterPro" id="IPR036967">
    <property type="entry name" value="Ribosomal_uS11_sf"/>
</dbReference>
<comment type="similarity">
    <text evidence="1">Belongs to the universal ribosomal protein uS11 family.</text>
</comment>
<evidence type="ECO:0000256" key="2">
    <source>
        <dbReference type="ARBA" id="ARBA00022980"/>
    </source>
</evidence>
<dbReference type="GO" id="GO:0003735">
    <property type="term" value="F:structural constituent of ribosome"/>
    <property type="evidence" value="ECO:0007669"/>
    <property type="project" value="InterPro"/>
</dbReference>
<name>A0A9W9ERA7_9EURO</name>